<protein>
    <submittedName>
        <fullName evidence="4">PepSY domain-containing protein</fullName>
    </submittedName>
</protein>
<feature type="domain" description="PepSY" evidence="3">
    <location>
        <begin position="45"/>
        <end position="103"/>
    </location>
</feature>
<dbReference type="EMBL" id="JAYLLH010000037">
    <property type="protein sequence ID" value="MEC3863108.1"/>
    <property type="molecule type" value="Genomic_DNA"/>
</dbReference>
<evidence type="ECO:0000256" key="2">
    <source>
        <dbReference type="SAM" id="SignalP"/>
    </source>
</evidence>
<gene>
    <name evidence="4" type="ORF">VK792_17585</name>
</gene>
<comment type="caution">
    <text evidence="4">The sequence shown here is derived from an EMBL/GenBank/DDBJ whole genome shotgun (WGS) entry which is preliminary data.</text>
</comment>
<name>A0ABU6HNT9_9RHOB</name>
<proteinExistence type="predicted"/>
<evidence type="ECO:0000313" key="4">
    <source>
        <dbReference type="EMBL" id="MEC3863108.1"/>
    </source>
</evidence>
<reference evidence="4 5" key="1">
    <citation type="submission" date="2024-01" db="EMBL/GenBank/DDBJ databases">
        <title>Mesobacterium rodlantinim sp. nov., isolated from shallow sea hydrothermal systems off Kueishantao Island.</title>
        <authorList>
            <person name="Su Z."/>
            <person name="Tang K."/>
        </authorList>
    </citation>
    <scope>NUCLEOTIDE SEQUENCE [LARGE SCALE GENOMIC DNA]</scope>
    <source>
        <strain evidence="4 5">TK19101</strain>
    </source>
</reference>
<dbReference type="Pfam" id="PF03413">
    <property type="entry name" value="PepSY"/>
    <property type="match status" value="1"/>
</dbReference>
<sequence>MQRKLILATIVTAIGVTGAGLAANAGTSNETNDAMTEAQMFQAAKVSLDQASQIALKEVPGTLAAIGFNDENGKGVYEAMVIGADGQPTLVKIDADAGTVLGKMLASAEDEDDGENDEGEGSESDEG</sequence>
<dbReference type="Gene3D" id="3.10.450.40">
    <property type="match status" value="1"/>
</dbReference>
<dbReference type="Proteomes" id="UP001348149">
    <property type="component" value="Unassembled WGS sequence"/>
</dbReference>
<feature type="signal peptide" evidence="2">
    <location>
        <begin position="1"/>
        <end position="22"/>
    </location>
</feature>
<keyword evidence="5" id="KW-1185">Reference proteome</keyword>
<feature type="chain" id="PRO_5046080205" evidence="2">
    <location>
        <begin position="23"/>
        <end position="127"/>
    </location>
</feature>
<evidence type="ECO:0000256" key="1">
    <source>
        <dbReference type="SAM" id="MobiDB-lite"/>
    </source>
</evidence>
<organism evidence="4 5">
    <name type="scientific">Mesobacterium hydrothermale</name>
    <dbReference type="NCBI Taxonomy" id="3111907"/>
    <lineage>
        <taxon>Bacteria</taxon>
        <taxon>Pseudomonadati</taxon>
        <taxon>Pseudomonadota</taxon>
        <taxon>Alphaproteobacteria</taxon>
        <taxon>Rhodobacterales</taxon>
        <taxon>Roseobacteraceae</taxon>
        <taxon>Mesobacterium</taxon>
    </lineage>
</organism>
<keyword evidence="2" id="KW-0732">Signal</keyword>
<accession>A0ABU6HNT9</accession>
<feature type="region of interest" description="Disordered" evidence="1">
    <location>
        <begin position="106"/>
        <end position="127"/>
    </location>
</feature>
<dbReference type="InterPro" id="IPR025711">
    <property type="entry name" value="PepSY"/>
</dbReference>
<feature type="compositionally biased region" description="Acidic residues" evidence="1">
    <location>
        <begin position="108"/>
        <end position="127"/>
    </location>
</feature>
<evidence type="ECO:0000313" key="5">
    <source>
        <dbReference type="Proteomes" id="UP001348149"/>
    </source>
</evidence>
<evidence type="ECO:0000259" key="3">
    <source>
        <dbReference type="Pfam" id="PF03413"/>
    </source>
</evidence>
<dbReference type="RefSeq" id="WP_326299177.1">
    <property type="nucleotide sequence ID" value="NZ_JAYLLH010000037.1"/>
</dbReference>